<dbReference type="OrthoDB" id="10261637at2759"/>
<feature type="transmembrane region" description="Helical" evidence="3">
    <location>
        <begin position="134"/>
        <end position="157"/>
    </location>
</feature>
<dbReference type="Proteomes" id="UP000008281">
    <property type="component" value="Unassembled WGS sequence"/>
</dbReference>
<dbReference type="InterPro" id="IPR024084">
    <property type="entry name" value="IsoPropMal-DH-like_dom"/>
</dbReference>
<gene>
    <name evidence="5" type="ORF">CRE_20355</name>
</gene>
<dbReference type="HOGENOM" id="CLU_031953_0_0_1"/>
<dbReference type="GO" id="GO:0006102">
    <property type="term" value="P:isocitrate metabolic process"/>
    <property type="evidence" value="ECO:0007669"/>
    <property type="project" value="TreeGrafter"/>
</dbReference>
<reference evidence="5" key="1">
    <citation type="submission" date="2007-07" db="EMBL/GenBank/DDBJ databases">
        <title>PCAP assembly of the Caenorhabditis remanei genome.</title>
        <authorList>
            <consortium name="The Caenorhabditis remanei Sequencing Consortium"/>
            <person name="Wilson R.K."/>
        </authorList>
    </citation>
    <scope>NUCLEOTIDE SEQUENCE [LARGE SCALE GENOMIC DNA]</scope>
    <source>
        <strain evidence="5">PB4641</strain>
    </source>
</reference>
<keyword evidence="6" id="KW-1185">Reference proteome</keyword>
<keyword evidence="3" id="KW-0812">Transmembrane</keyword>
<dbReference type="AlphaFoldDB" id="E3MCX6"/>
<proteinExistence type="inferred from homology"/>
<evidence type="ECO:0000313" key="5">
    <source>
        <dbReference type="EMBL" id="EFO98492.1"/>
    </source>
</evidence>
<dbReference type="InterPro" id="IPR019818">
    <property type="entry name" value="IsoCit/isopropylmalate_DH_CS"/>
</dbReference>
<dbReference type="GO" id="GO:0005739">
    <property type="term" value="C:mitochondrion"/>
    <property type="evidence" value="ECO:0007669"/>
    <property type="project" value="TreeGrafter"/>
</dbReference>
<protein>
    <recommendedName>
        <fullName evidence="4">Isopropylmalate dehydrogenase-like domain-containing protein</fullName>
    </recommendedName>
</protein>
<dbReference type="GO" id="GO:0016616">
    <property type="term" value="F:oxidoreductase activity, acting on the CH-OH group of donors, NAD or NADP as acceptor"/>
    <property type="evidence" value="ECO:0007669"/>
    <property type="project" value="InterPro"/>
</dbReference>
<organism evidence="6">
    <name type="scientific">Caenorhabditis remanei</name>
    <name type="common">Caenorhabditis vulgaris</name>
    <dbReference type="NCBI Taxonomy" id="31234"/>
    <lineage>
        <taxon>Eukaryota</taxon>
        <taxon>Metazoa</taxon>
        <taxon>Ecdysozoa</taxon>
        <taxon>Nematoda</taxon>
        <taxon>Chromadorea</taxon>
        <taxon>Rhabditida</taxon>
        <taxon>Rhabditina</taxon>
        <taxon>Rhabditomorpha</taxon>
        <taxon>Rhabditoidea</taxon>
        <taxon>Rhabditidae</taxon>
        <taxon>Peloderinae</taxon>
        <taxon>Caenorhabditis</taxon>
    </lineage>
</organism>
<dbReference type="OMA" id="FYHRIPP"/>
<dbReference type="GO" id="GO:0006099">
    <property type="term" value="P:tricarboxylic acid cycle"/>
    <property type="evidence" value="ECO:0007669"/>
    <property type="project" value="UniProtKB-KW"/>
</dbReference>
<keyword evidence="3" id="KW-1133">Transmembrane helix</keyword>
<dbReference type="PANTHER" id="PTHR11835:SF60">
    <property type="entry name" value="ISOCITRATE DEHYDROGENASE [NAD] SUBUNIT, MITOCHONDRIAL"/>
    <property type="match status" value="1"/>
</dbReference>
<sequence>MSTNVLGQTLRSSKNVVQKAFVATAPSSDMLRFRSPVLQTNTTKLARYGGRHNVAVLPGDGIGPEMIDHVERILTAVQAPIDFEEVNLTSKEDASEDLAEAITAIKRNGVALKVFFLLKLFLNRKFRETSKRNSITRVLSLVTWSFVVSSISMPMFFTVLQFRLFRADIQYGIDMVIIRENTEGEYSGNEHEAVNAPHPRVVESLKVVTREKSEQITRFAFQFAKKYGRKKVTAVHKANIQKLGDGLFLRVATDIAKNEYPEIEFNAMIVDNASMQLVSRPQQFDVMLMPNLYGNIISNIACGLVGGPGLVSGMNIGDDYAVFETGTRNTGTTLAGKDLANPTAFIRAAVDMLRFLGLQMHADIISDSLFRTLVDKRIHTADIGGSAKSSELVQSVIEFIEKELEDRNYRV</sequence>
<feature type="domain" description="Isopropylmalate dehydrogenase-like" evidence="4">
    <location>
        <begin position="53"/>
        <end position="396"/>
    </location>
</feature>
<dbReference type="InParanoid" id="E3MCX6"/>
<keyword evidence="2" id="KW-0816">Tricarboxylic acid cycle</keyword>
<evidence type="ECO:0000256" key="1">
    <source>
        <dbReference type="ARBA" id="ARBA00007769"/>
    </source>
</evidence>
<dbReference type="Gene3D" id="3.40.718.10">
    <property type="entry name" value="Isopropylmalate Dehydrogenase"/>
    <property type="match status" value="1"/>
</dbReference>
<dbReference type="PANTHER" id="PTHR11835">
    <property type="entry name" value="DECARBOXYLATING DEHYDROGENASES-ISOCITRATE, ISOPROPYLMALATE, TARTRATE"/>
    <property type="match status" value="1"/>
</dbReference>
<dbReference type="SMART" id="SM01329">
    <property type="entry name" value="Iso_dh"/>
    <property type="match status" value="1"/>
</dbReference>
<name>E3MCX6_CAERE</name>
<dbReference type="STRING" id="31234.E3MCX6"/>
<dbReference type="eggNOG" id="KOG0784">
    <property type="taxonomic scope" value="Eukaryota"/>
</dbReference>
<accession>E3MCX6</accession>
<comment type="similarity">
    <text evidence="1">Belongs to the isocitrate and isopropylmalate dehydrogenases family.</text>
</comment>
<dbReference type="SUPFAM" id="SSF53659">
    <property type="entry name" value="Isocitrate/Isopropylmalate dehydrogenase-like"/>
    <property type="match status" value="1"/>
</dbReference>
<evidence type="ECO:0000256" key="2">
    <source>
        <dbReference type="ARBA" id="ARBA00022532"/>
    </source>
</evidence>
<keyword evidence="3" id="KW-0472">Membrane</keyword>
<dbReference type="PROSITE" id="PS00470">
    <property type="entry name" value="IDH_IMDH"/>
    <property type="match status" value="1"/>
</dbReference>
<evidence type="ECO:0000259" key="4">
    <source>
        <dbReference type="SMART" id="SM01329"/>
    </source>
</evidence>
<dbReference type="GO" id="GO:0000287">
    <property type="term" value="F:magnesium ion binding"/>
    <property type="evidence" value="ECO:0007669"/>
    <property type="project" value="InterPro"/>
</dbReference>
<dbReference type="FunCoup" id="E3MCX6">
    <property type="interactions" value="1369"/>
</dbReference>
<dbReference type="EMBL" id="DS268435">
    <property type="protein sequence ID" value="EFO98492.1"/>
    <property type="molecule type" value="Genomic_DNA"/>
</dbReference>
<dbReference type="Pfam" id="PF00180">
    <property type="entry name" value="Iso_dh"/>
    <property type="match status" value="1"/>
</dbReference>
<evidence type="ECO:0000256" key="3">
    <source>
        <dbReference type="SAM" id="Phobius"/>
    </source>
</evidence>
<evidence type="ECO:0000313" key="6">
    <source>
        <dbReference type="Proteomes" id="UP000008281"/>
    </source>
</evidence>
<dbReference type="GO" id="GO:0051287">
    <property type="term" value="F:NAD binding"/>
    <property type="evidence" value="ECO:0007669"/>
    <property type="project" value="InterPro"/>
</dbReference>